<organism evidence="1 2">
    <name type="scientific">Brassica campestris</name>
    <name type="common">Field mustard</name>
    <dbReference type="NCBI Taxonomy" id="3711"/>
    <lineage>
        <taxon>Eukaryota</taxon>
        <taxon>Viridiplantae</taxon>
        <taxon>Streptophyta</taxon>
        <taxon>Embryophyta</taxon>
        <taxon>Tracheophyta</taxon>
        <taxon>Spermatophyta</taxon>
        <taxon>Magnoliopsida</taxon>
        <taxon>eudicotyledons</taxon>
        <taxon>Gunneridae</taxon>
        <taxon>Pentapetalae</taxon>
        <taxon>rosids</taxon>
        <taxon>malvids</taxon>
        <taxon>Brassicales</taxon>
        <taxon>Brassicaceae</taxon>
        <taxon>Brassiceae</taxon>
        <taxon>Brassica</taxon>
    </lineage>
</organism>
<evidence type="ECO:0000313" key="2">
    <source>
        <dbReference type="Proteomes" id="UP000011750"/>
    </source>
</evidence>
<reference evidence="1 2" key="2">
    <citation type="journal article" date="2018" name="Hortic Res">
        <title>Improved Brassica rapa reference genome by single-molecule sequencing and chromosome conformation capture technologies.</title>
        <authorList>
            <person name="Zhang L."/>
            <person name="Cai X."/>
            <person name="Wu J."/>
            <person name="Liu M."/>
            <person name="Grob S."/>
            <person name="Cheng F."/>
            <person name="Liang J."/>
            <person name="Cai C."/>
            <person name="Liu Z."/>
            <person name="Liu B."/>
            <person name="Wang F."/>
            <person name="Li S."/>
            <person name="Liu F."/>
            <person name="Li X."/>
            <person name="Cheng L."/>
            <person name="Yang W."/>
            <person name="Li M.H."/>
            <person name="Grossniklaus U."/>
            <person name="Zheng H."/>
            <person name="Wang X."/>
        </authorList>
    </citation>
    <scope>NUCLEOTIDE SEQUENCE [LARGE SCALE GENOMIC DNA]</scope>
    <source>
        <strain evidence="1 2">cv. Chiifu-401-42</strain>
    </source>
</reference>
<protein>
    <submittedName>
        <fullName evidence="1">Uncharacterized protein</fullName>
    </submittedName>
</protein>
<name>M4DZM7_BRACM</name>
<dbReference type="Gramene" id="Bra021974.1">
    <property type="protein sequence ID" value="Bra021974.1-P"/>
    <property type="gene ID" value="Bra021974"/>
</dbReference>
<dbReference type="AlphaFoldDB" id="M4DZM7"/>
<dbReference type="EnsemblPlants" id="Bra021974.1">
    <property type="protein sequence ID" value="Bra021974.1-P"/>
    <property type="gene ID" value="Bra021974"/>
</dbReference>
<sequence>MQTQEGVELNDPTTPANFSIYSKVTVATSSNFQSTSSPLAGTLPAPTQNSIMEGIPSPIIVAETNLVSRNNSLAFMYSPIHDSLSHNQTDHQTEQDDRDEFLSDATANLSMSRGGRPIKPLQKYQDMDWKTIRGKGKRGRRGRGYHTPSCLLFLILFH</sequence>
<proteinExistence type="predicted"/>
<dbReference type="HOGENOM" id="CLU_1572869_0_0_1"/>
<keyword evidence="2" id="KW-1185">Reference proteome</keyword>
<reference evidence="1 2" key="1">
    <citation type="journal article" date="2011" name="Nat. Genet.">
        <title>The genome of the mesopolyploid crop species Brassica rapa.</title>
        <authorList>
            <consortium name="Brassica rapa Genome Sequencing Project Consortium"/>
            <person name="Wang X."/>
            <person name="Wang H."/>
            <person name="Wang J."/>
            <person name="Sun R."/>
            <person name="Wu J."/>
            <person name="Liu S."/>
            <person name="Bai Y."/>
            <person name="Mun J.H."/>
            <person name="Bancroft I."/>
            <person name="Cheng F."/>
            <person name="Huang S."/>
            <person name="Li X."/>
            <person name="Hua W."/>
            <person name="Wang J."/>
            <person name="Wang X."/>
            <person name="Freeling M."/>
            <person name="Pires J.C."/>
            <person name="Paterson A.H."/>
            <person name="Chalhoub B."/>
            <person name="Wang B."/>
            <person name="Hayward A."/>
            <person name="Sharpe A.G."/>
            <person name="Park B.S."/>
            <person name="Weisshaar B."/>
            <person name="Liu B."/>
            <person name="Li B."/>
            <person name="Liu B."/>
            <person name="Tong C."/>
            <person name="Song C."/>
            <person name="Duran C."/>
            <person name="Peng C."/>
            <person name="Geng C."/>
            <person name="Koh C."/>
            <person name="Lin C."/>
            <person name="Edwards D."/>
            <person name="Mu D."/>
            <person name="Shen D."/>
            <person name="Soumpourou E."/>
            <person name="Li F."/>
            <person name="Fraser F."/>
            <person name="Conant G."/>
            <person name="Lassalle G."/>
            <person name="King G.J."/>
            <person name="Bonnema G."/>
            <person name="Tang H."/>
            <person name="Wang H."/>
            <person name="Belcram H."/>
            <person name="Zhou H."/>
            <person name="Hirakawa H."/>
            <person name="Abe H."/>
            <person name="Guo H."/>
            <person name="Wang H."/>
            <person name="Jin H."/>
            <person name="Parkin I.A."/>
            <person name="Batley J."/>
            <person name="Kim J.S."/>
            <person name="Just J."/>
            <person name="Li J."/>
            <person name="Xu J."/>
            <person name="Deng J."/>
            <person name="Kim J.A."/>
            <person name="Li J."/>
            <person name="Yu J."/>
            <person name="Meng J."/>
            <person name="Wang J."/>
            <person name="Min J."/>
            <person name="Poulain J."/>
            <person name="Wang J."/>
            <person name="Hatakeyama K."/>
            <person name="Wu K."/>
            <person name="Wang L."/>
            <person name="Fang L."/>
            <person name="Trick M."/>
            <person name="Links M.G."/>
            <person name="Zhao M."/>
            <person name="Jin M."/>
            <person name="Ramchiary N."/>
            <person name="Drou N."/>
            <person name="Berkman P.J."/>
            <person name="Cai Q."/>
            <person name="Huang Q."/>
            <person name="Li R."/>
            <person name="Tabata S."/>
            <person name="Cheng S."/>
            <person name="Zhang S."/>
            <person name="Zhang S."/>
            <person name="Huang S."/>
            <person name="Sato S."/>
            <person name="Sun S."/>
            <person name="Kwon S.J."/>
            <person name="Choi S.R."/>
            <person name="Lee T.H."/>
            <person name="Fan W."/>
            <person name="Zhao X."/>
            <person name="Tan X."/>
            <person name="Xu X."/>
            <person name="Wang Y."/>
            <person name="Qiu Y."/>
            <person name="Yin Y."/>
            <person name="Li Y."/>
            <person name="Du Y."/>
            <person name="Liao Y."/>
            <person name="Lim Y."/>
            <person name="Narusaka Y."/>
            <person name="Wang Y."/>
            <person name="Wang Z."/>
            <person name="Li Z."/>
            <person name="Wang Z."/>
            <person name="Xiong Z."/>
            <person name="Zhang Z."/>
        </authorList>
    </citation>
    <scope>NUCLEOTIDE SEQUENCE [LARGE SCALE GENOMIC DNA]</scope>
    <source>
        <strain evidence="1 2">cv. Chiifu-401-42</strain>
    </source>
</reference>
<dbReference type="OMA" id="PTQNSIM"/>
<dbReference type="Proteomes" id="UP000011750">
    <property type="component" value="Chromosome A02"/>
</dbReference>
<reference evidence="1" key="3">
    <citation type="submission" date="2023-03" db="UniProtKB">
        <authorList>
            <consortium name="EnsemblPlants"/>
        </authorList>
    </citation>
    <scope>IDENTIFICATION</scope>
    <source>
        <strain evidence="1">cv. Chiifu-401-42</strain>
    </source>
</reference>
<evidence type="ECO:0000313" key="1">
    <source>
        <dbReference type="EnsemblPlants" id="Bra021974.1-P"/>
    </source>
</evidence>
<dbReference type="InParanoid" id="M4DZM7"/>
<accession>M4DZM7</accession>